<evidence type="ECO:0000313" key="1">
    <source>
        <dbReference type="EMBL" id="QEP29900.1"/>
    </source>
</evidence>
<sequence>MDHKFKVGDKVIYTNDFGVCWGVKVITELSERTGKPVYMYEGSDTPWFHVPECNFKLAEPEDLIATIEKLQSKYGFTPTEWYGCY</sequence>
<protein>
    <submittedName>
        <fullName evidence="1">Uncharacterized protein</fullName>
    </submittedName>
</protein>
<name>A0A5C2H268_9CAUD</name>
<dbReference type="Proteomes" id="UP000322838">
    <property type="component" value="Segment"/>
</dbReference>
<keyword evidence="2" id="KW-1185">Reference proteome</keyword>
<accession>A0A5C2H268</accession>
<gene>
    <name evidence="1" type="ORF">Smphiort11_102</name>
</gene>
<proteinExistence type="predicted"/>
<reference evidence="2" key="1">
    <citation type="submission" date="2019-07" db="EMBL/GenBank/DDBJ databases">
        <authorList>
            <person name="Cubo M.T."/>
            <person name="Espuny M.D.R."/>
            <person name="Balsanelli E."/>
        </authorList>
    </citation>
    <scope>NUCLEOTIDE SEQUENCE [LARGE SCALE GENOMIC DNA]</scope>
</reference>
<organism evidence="1 2">
    <name type="scientific">Sinorhizobium phage ort11</name>
    <dbReference type="NCBI Taxonomy" id="2599764"/>
    <lineage>
        <taxon>Viruses</taxon>
        <taxon>Duplodnaviria</taxon>
        <taxon>Heunggongvirae</taxon>
        <taxon>Uroviricota</taxon>
        <taxon>Caudoviricetes</taxon>
        <taxon>Schitoviridae</taxon>
        <taxon>Huelvavirus</taxon>
        <taxon>Huelvavirus ort11</taxon>
    </lineage>
</organism>
<dbReference type="EMBL" id="MN228696">
    <property type="protein sequence ID" value="QEP29900.1"/>
    <property type="molecule type" value="Genomic_DNA"/>
</dbReference>
<evidence type="ECO:0000313" key="2">
    <source>
        <dbReference type="Proteomes" id="UP000322838"/>
    </source>
</evidence>